<dbReference type="AlphaFoldDB" id="A0A6A6CXH9"/>
<dbReference type="InterPro" id="IPR006809">
    <property type="entry name" value="TAFII28_dom"/>
</dbReference>
<feature type="compositionally biased region" description="Low complexity" evidence="6">
    <location>
        <begin position="1"/>
        <end position="12"/>
    </location>
</feature>
<evidence type="ECO:0000259" key="7">
    <source>
        <dbReference type="Pfam" id="PF04719"/>
    </source>
</evidence>
<dbReference type="Proteomes" id="UP000799537">
    <property type="component" value="Unassembled WGS sequence"/>
</dbReference>
<dbReference type="GO" id="GO:0003677">
    <property type="term" value="F:DNA binding"/>
    <property type="evidence" value="ECO:0007669"/>
    <property type="project" value="InterPro"/>
</dbReference>
<feature type="compositionally biased region" description="Acidic residues" evidence="6">
    <location>
        <begin position="153"/>
        <end position="167"/>
    </location>
</feature>
<comment type="subcellular location">
    <subcellularLocation>
        <location evidence="1">Nucleus</location>
    </subcellularLocation>
</comment>
<feature type="region of interest" description="Disordered" evidence="6">
    <location>
        <begin position="278"/>
        <end position="402"/>
    </location>
</feature>
<keyword evidence="3" id="KW-0805">Transcription regulation</keyword>
<evidence type="ECO:0000313" key="8">
    <source>
        <dbReference type="EMBL" id="KAF2170920.1"/>
    </source>
</evidence>
<evidence type="ECO:0000256" key="2">
    <source>
        <dbReference type="ARBA" id="ARBA00009788"/>
    </source>
</evidence>
<reference evidence="8" key="1">
    <citation type="journal article" date="2020" name="Stud. Mycol.">
        <title>101 Dothideomycetes genomes: a test case for predicting lifestyles and emergence of pathogens.</title>
        <authorList>
            <person name="Haridas S."/>
            <person name="Albert R."/>
            <person name="Binder M."/>
            <person name="Bloem J."/>
            <person name="Labutti K."/>
            <person name="Salamov A."/>
            <person name="Andreopoulos B."/>
            <person name="Baker S."/>
            <person name="Barry K."/>
            <person name="Bills G."/>
            <person name="Bluhm B."/>
            <person name="Cannon C."/>
            <person name="Castanera R."/>
            <person name="Culley D."/>
            <person name="Daum C."/>
            <person name="Ezra D."/>
            <person name="Gonzalez J."/>
            <person name="Henrissat B."/>
            <person name="Kuo A."/>
            <person name="Liang C."/>
            <person name="Lipzen A."/>
            <person name="Lutzoni F."/>
            <person name="Magnuson J."/>
            <person name="Mondo S."/>
            <person name="Nolan M."/>
            <person name="Ohm R."/>
            <person name="Pangilinan J."/>
            <person name="Park H.-J."/>
            <person name="Ramirez L."/>
            <person name="Alfaro M."/>
            <person name="Sun H."/>
            <person name="Tritt A."/>
            <person name="Yoshinaga Y."/>
            <person name="Zwiers L.-H."/>
            <person name="Turgeon B."/>
            <person name="Goodwin S."/>
            <person name="Spatafora J."/>
            <person name="Crous P."/>
            <person name="Grigoriev I."/>
        </authorList>
    </citation>
    <scope>NUCLEOTIDE SEQUENCE</scope>
    <source>
        <strain evidence="8">ATCC 36951</strain>
    </source>
</reference>
<dbReference type="SUPFAM" id="SSF47113">
    <property type="entry name" value="Histone-fold"/>
    <property type="match status" value="1"/>
</dbReference>
<gene>
    <name evidence="8" type="ORF">M409DRAFT_51160</name>
</gene>
<evidence type="ECO:0000256" key="4">
    <source>
        <dbReference type="ARBA" id="ARBA00023163"/>
    </source>
</evidence>
<feature type="domain" description="TAFII28-like protein" evidence="7">
    <location>
        <begin position="198"/>
        <end position="287"/>
    </location>
</feature>
<organism evidence="8 9">
    <name type="scientific">Zasmidium cellare ATCC 36951</name>
    <dbReference type="NCBI Taxonomy" id="1080233"/>
    <lineage>
        <taxon>Eukaryota</taxon>
        <taxon>Fungi</taxon>
        <taxon>Dikarya</taxon>
        <taxon>Ascomycota</taxon>
        <taxon>Pezizomycotina</taxon>
        <taxon>Dothideomycetes</taxon>
        <taxon>Dothideomycetidae</taxon>
        <taxon>Mycosphaerellales</taxon>
        <taxon>Mycosphaerellaceae</taxon>
        <taxon>Zasmidium</taxon>
    </lineage>
</organism>
<feature type="compositionally biased region" description="Acidic residues" evidence="6">
    <location>
        <begin position="341"/>
        <end position="351"/>
    </location>
</feature>
<keyword evidence="5" id="KW-0539">Nucleus</keyword>
<dbReference type="GO" id="GO:0016251">
    <property type="term" value="F:RNA polymerase II general transcription initiation factor activity"/>
    <property type="evidence" value="ECO:0007669"/>
    <property type="project" value="TreeGrafter"/>
</dbReference>
<dbReference type="PANTHER" id="PTHR13218">
    <property type="entry name" value="TRANSCRIPTION INITIATION FACTOR TFIID SUBUNIT 11-RELATED"/>
    <property type="match status" value="1"/>
</dbReference>
<dbReference type="GO" id="GO:0046982">
    <property type="term" value="F:protein heterodimerization activity"/>
    <property type="evidence" value="ECO:0007669"/>
    <property type="project" value="InterPro"/>
</dbReference>
<evidence type="ECO:0000313" key="9">
    <source>
        <dbReference type="Proteomes" id="UP000799537"/>
    </source>
</evidence>
<name>A0A6A6CXH9_ZASCE</name>
<dbReference type="RefSeq" id="XP_033671809.1">
    <property type="nucleotide sequence ID" value="XM_033811729.1"/>
</dbReference>
<protein>
    <recommendedName>
        <fullName evidence="7">TAFII28-like protein domain-containing protein</fullName>
    </recommendedName>
</protein>
<comment type="similarity">
    <text evidence="2">Belongs to the TAF11 family.</text>
</comment>
<dbReference type="CDD" id="cd08048">
    <property type="entry name" value="HFD_TAF11"/>
    <property type="match status" value="1"/>
</dbReference>
<feature type="compositionally biased region" description="Basic and acidic residues" evidence="6">
    <location>
        <begin position="328"/>
        <end position="339"/>
    </location>
</feature>
<feature type="compositionally biased region" description="Polar residues" evidence="6">
    <location>
        <begin position="36"/>
        <end position="49"/>
    </location>
</feature>
<dbReference type="InterPro" id="IPR017956">
    <property type="entry name" value="AT_hook_DNA-bd_motif"/>
</dbReference>
<feature type="compositionally biased region" description="Polar residues" evidence="6">
    <location>
        <begin position="354"/>
        <end position="373"/>
    </location>
</feature>
<feature type="compositionally biased region" description="Acidic residues" evidence="6">
    <location>
        <begin position="285"/>
        <end position="304"/>
    </location>
</feature>
<dbReference type="Gene3D" id="1.10.20.10">
    <property type="entry name" value="Histone, subunit A"/>
    <property type="match status" value="1"/>
</dbReference>
<dbReference type="GO" id="GO:0005669">
    <property type="term" value="C:transcription factor TFIID complex"/>
    <property type="evidence" value="ECO:0007669"/>
    <property type="project" value="InterPro"/>
</dbReference>
<dbReference type="GeneID" id="54565001"/>
<evidence type="ECO:0000256" key="5">
    <source>
        <dbReference type="ARBA" id="ARBA00023242"/>
    </source>
</evidence>
<feature type="region of interest" description="Disordered" evidence="6">
    <location>
        <begin position="1"/>
        <end position="182"/>
    </location>
</feature>
<feature type="compositionally biased region" description="Basic and acidic residues" evidence="6">
    <location>
        <begin position="377"/>
        <end position="392"/>
    </location>
</feature>
<dbReference type="PANTHER" id="PTHR13218:SF8">
    <property type="entry name" value="TRANSCRIPTION INITIATION FACTOR TFIID SUBUNIT 11"/>
    <property type="match status" value="1"/>
</dbReference>
<proteinExistence type="inferred from homology"/>
<sequence length="465" mass="50663">MASPPAGSPPSSNLALPRQRPPLGLVLPSKSRKPSLASTPSAHPLRQTSFPPPDSLEAQSVFSPGEDGSLDDFSDTEIRSAISGPAADENFATATKKRKRGEKRPRGRPAKEKGALGGLRTGSVSLVNGEDGRGSRRGGSKGAPSVVTGDGAEAAEEEDEEDEDEDAATGGDKEGFNQLDLEQDNRHRYLFREAVGSAHQNRYDSFNKVKLRTADVRRLVNATLSQSVPQNVVTVVGAYTKMFAGMLIESAREVQSEWMAVSEKRPDGEENRAYKRLKMMQPEHLDEEEEEDEDDEDDEEEDVEKPDSEKSPKVNGESSNKTPNGEAKTPDKDRSKSDGMPDGDYDPDEDNNVPGDTQPNSSPNEKPNSTPNGKPNGKPEKSQTNGESKKEDDDLEGAEHLQPSAWGLSKYLDECDRGPLLPDHLREALRRYKKSRNGGTVGFTGISLERPEVSAPRMGGKRLFK</sequence>
<evidence type="ECO:0000256" key="6">
    <source>
        <dbReference type="SAM" id="MobiDB-lite"/>
    </source>
</evidence>
<dbReference type="InterPro" id="IPR009072">
    <property type="entry name" value="Histone-fold"/>
</dbReference>
<keyword evidence="9" id="KW-1185">Reference proteome</keyword>
<dbReference type="Pfam" id="PF04719">
    <property type="entry name" value="TAFII28"/>
    <property type="match status" value="1"/>
</dbReference>
<evidence type="ECO:0000256" key="1">
    <source>
        <dbReference type="ARBA" id="ARBA00004123"/>
    </source>
</evidence>
<accession>A0A6A6CXH9</accession>
<dbReference type="GO" id="GO:0051123">
    <property type="term" value="P:RNA polymerase II preinitiation complex assembly"/>
    <property type="evidence" value="ECO:0007669"/>
    <property type="project" value="InterPro"/>
</dbReference>
<feature type="compositionally biased region" description="Basic residues" evidence="6">
    <location>
        <begin position="95"/>
        <end position="108"/>
    </location>
</feature>
<dbReference type="OrthoDB" id="28335at2759"/>
<dbReference type="PRINTS" id="PR00929">
    <property type="entry name" value="ATHOOK"/>
</dbReference>
<dbReference type="EMBL" id="ML993584">
    <property type="protein sequence ID" value="KAF2170920.1"/>
    <property type="molecule type" value="Genomic_DNA"/>
</dbReference>
<evidence type="ECO:0000256" key="3">
    <source>
        <dbReference type="ARBA" id="ARBA00023015"/>
    </source>
</evidence>
<dbReference type="InterPro" id="IPR045127">
    <property type="entry name" value="TAF11-like"/>
</dbReference>
<keyword evidence="4" id="KW-0804">Transcription</keyword>